<sequence>MPRYPHSQAVHNLNSSQGQSKRKASLRLHNTTTKTSQIGILVLYTQSHPLSSTLQAGEGTEEGKESIKEGSQHTEKPDPTPRKRGRNTLPHRITNQIPGNKTRPSLTRHFS</sequence>
<comment type="caution">
    <text evidence="2">The sequence shown here is derived from an EMBL/GenBank/DDBJ whole genome shotgun (WGS) entry which is preliminary data.</text>
</comment>
<accession>A0A9W4U4N9</accession>
<protein>
    <submittedName>
        <fullName evidence="2">Uncharacterized protein</fullName>
    </submittedName>
</protein>
<feature type="compositionally biased region" description="Basic and acidic residues" evidence="1">
    <location>
        <begin position="61"/>
        <end position="81"/>
    </location>
</feature>
<keyword evidence="3" id="KW-1185">Reference proteome</keyword>
<evidence type="ECO:0000256" key="1">
    <source>
        <dbReference type="SAM" id="MobiDB-lite"/>
    </source>
</evidence>
<reference evidence="2" key="1">
    <citation type="submission" date="2023-01" db="EMBL/GenBank/DDBJ databases">
        <authorList>
            <person name="Van Ghelder C."/>
            <person name="Rancurel C."/>
        </authorList>
    </citation>
    <scope>NUCLEOTIDE SEQUENCE</scope>
    <source>
        <strain evidence="2">CNCM I-4278</strain>
    </source>
</reference>
<dbReference type="AlphaFoldDB" id="A0A9W4U4N9"/>
<evidence type="ECO:0000313" key="3">
    <source>
        <dbReference type="Proteomes" id="UP001152607"/>
    </source>
</evidence>
<dbReference type="EMBL" id="CAOQHR010000001">
    <property type="protein sequence ID" value="CAI6260125.1"/>
    <property type="molecule type" value="Genomic_DNA"/>
</dbReference>
<organism evidence="2 3">
    <name type="scientific">Periconia digitata</name>
    <dbReference type="NCBI Taxonomy" id="1303443"/>
    <lineage>
        <taxon>Eukaryota</taxon>
        <taxon>Fungi</taxon>
        <taxon>Dikarya</taxon>
        <taxon>Ascomycota</taxon>
        <taxon>Pezizomycotina</taxon>
        <taxon>Dothideomycetes</taxon>
        <taxon>Pleosporomycetidae</taxon>
        <taxon>Pleosporales</taxon>
        <taxon>Massarineae</taxon>
        <taxon>Periconiaceae</taxon>
        <taxon>Periconia</taxon>
    </lineage>
</organism>
<feature type="region of interest" description="Disordered" evidence="1">
    <location>
        <begin position="52"/>
        <end position="111"/>
    </location>
</feature>
<proteinExistence type="predicted"/>
<name>A0A9W4U4N9_9PLEO</name>
<feature type="compositionally biased region" description="Polar residues" evidence="1">
    <location>
        <begin position="9"/>
        <end position="19"/>
    </location>
</feature>
<feature type="region of interest" description="Disordered" evidence="1">
    <location>
        <begin position="1"/>
        <end position="36"/>
    </location>
</feature>
<evidence type="ECO:0000313" key="2">
    <source>
        <dbReference type="EMBL" id="CAI6260125.1"/>
    </source>
</evidence>
<dbReference type="Proteomes" id="UP001152607">
    <property type="component" value="Unassembled WGS sequence"/>
</dbReference>
<feature type="compositionally biased region" description="Polar residues" evidence="1">
    <location>
        <begin position="93"/>
        <end position="105"/>
    </location>
</feature>
<gene>
    <name evidence="2" type="ORF">PDIGIT_LOCUS1312</name>
</gene>